<organism evidence="1 2">
    <name type="scientific">Streblomastix strix</name>
    <dbReference type="NCBI Taxonomy" id="222440"/>
    <lineage>
        <taxon>Eukaryota</taxon>
        <taxon>Metamonada</taxon>
        <taxon>Preaxostyla</taxon>
        <taxon>Oxymonadida</taxon>
        <taxon>Streblomastigidae</taxon>
        <taxon>Streblomastix</taxon>
    </lineage>
</organism>
<dbReference type="EMBL" id="SNRW01000120">
    <property type="protein sequence ID" value="KAA6403267.1"/>
    <property type="molecule type" value="Genomic_DNA"/>
</dbReference>
<reference evidence="1 2" key="1">
    <citation type="submission" date="2019-03" db="EMBL/GenBank/DDBJ databases">
        <title>Single cell metagenomics reveals metabolic interactions within the superorganism composed of flagellate Streblomastix strix and complex community of Bacteroidetes bacteria on its surface.</title>
        <authorList>
            <person name="Treitli S.C."/>
            <person name="Kolisko M."/>
            <person name="Husnik F."/>
            <person name="Keeling P."/>
            <person name="Hampl V."/>
        </authorList>
    </citation>
    <scope>NUCLEOTIDE SEQUENCE [LARGE SCALE GENOMIC DNA]</scope>
    <source>
        <strain evidence="1">ST1C</strain>
    </source>
</reference>
<proteinExistence type="predicted"/>
<dbReference type="Proteomes" id="UP000324800">
    <property type="component" value="Unassembled WGS sequence"/>
</dbReference>
<accession>A0A5J4X7T4</accession>
<gene>
    <name evidence="1" type="ORF">EZS28_001210</name>
</gene>
<protein>
    <submittedName>
        <fullName evidence="1">Uncharacterized protein</fullName>
    </submittedName>
</protein>
<comment type="caution">
    <text evidence="1">The sequence shown here is derived from an EMBL/GenBank/DDBJ whole genome shotgun (WGS) entry which is preliminary data.</text>
</comment>
<evidence type="ECO:0000313" key="2">
    <source>
        <dbReference type="Proteomes" id="UP000324800"/>
    </source>
</evidence>
<name>A0A5J4X7T4_9EUKA</name>
<sequence length="114" mass="13074">MDQVEMFISCEKVQKFAVTKYQVYLQLHISASINGKHKIQLKEIHVFQLIYQSGISAIATSSPYFGRNHGTDESTIDEAFHPEDVPLIEPREFLVIAWSAIETLRIEKTFSIKC</sequence>
<dbReference type="AlphaFoldDB" id="A0A5J4X7T4"/>
<evidence type="ECO:0000313" key="1">
    <source>
        <dbReference type="EMBL" id="KAA6403267.1"/>
    </source>
</evidence>